<gene>
    <name evidence="1" type="ORF">ACN38_g4082</name>
</gene>
<sequence length="90" mass="10456">MRRSSMKDGTSERSQYRQRFDRLRTQLSRCHPSNICESEVSEGWVNLYRVDCCNPSTYNLLLDGCRQFKTGSIHFGGPCTYIVNPILYVL</sequence>
<name>A0A0M9WHG1_9EURO</name>
<dbReference type="AlphaFoldDB" id="A0A0M9WHG1"/>
<dbReference type="Proteomes" id="UP000037696">
    <property type="component" value="Unassembled WGS sequence"/>
</dbReference>
<dbReference type="EMBL" id="LHQQ01000051">
    <property type="protein sequence ID" value="KOS44983.1"/>
    <property type="molecule type" value="Genomic_DNA"/>
</dbReference>
<comment type="caution">
    <text evidence="1">The sequence shown here is derived from an EMBL/GenBank/DDBJ whole genome shotgun (WGS) entry which is preliminary data.</text>
</comment>
<evidence type="ECO:0000313" key="1">
    <source>
        <dbReference type="EMBL" id="KOS44983.1"/>
    </source>
</evidence>
<evidence type="ECO:0000313" key="2">
    <source>
        <dbReference type="Proteomes" id="UP000037696"/>
    </source>
</evidence>
<keyword evidence="2" id="KW-1185">Reference proteome</keyword>
<reference evidence="1 2" key="1">
    <citation type="submission" date="2015-08" db="EMBL/GenBank/DDBJ databases">
        <title>Genome sequencing of Penicillium nordicum.</title>
        <authorList>
            <person name="Nguyen H.D."/>
            <person name="Seifert K.A."/>
        </authorList>
    </citation>
    <scope>NUCLEOTIDE SEQUENCE [LARGE SCALE GENOMIC DNA]</scope>
    <source>
        <strain evidence="1 2">DAOMC 185683</strain>
    </source>
</reference>
<accession>A0A0M9WHG1</accession>
<organism evidence="1 2">
    <name type="scientific">Penicillium nordicum</name>
    <dbReference type="NCBI Taxonomy" id="229535"/>
    <lineage>
        <taxon>Eukaryota</taxon>
        <taxon>Fungi</taxon>
        <taxon>Dikarya</taxon>
        <taxon>Ascomycota</taxon>
        <taxon>Pezizomycotina</taxon>
        <taxon>Eurotiomycetes</taxon>
        <taxon>Eurotiomycetidae</taxon>
        <taxon>Eurotiales</taxon>
        <taxon>Aspergillaceae</taxon>
        <taxon>Penicillium</taxon>
    </lineage>
</organism>
<protein>
    <submittedName>
        <fullName evidence="1">Uncharacterized protein</fullName>
    </submittedName>
</protein>
<proteinExistence type="predicted"/>